<proteinExistence type="predicted"/>
<feature type="domain" description="DUF6504" evidence="1">
    <location>
        <begin position="2"/>
        <end position="71"/>
    </location>
</feature>
<name>A0A538SBE2_UNCEI</name>
<gene>
    <name evidence="2" type="ORF">E6K73_11365</name>
</gene>
<accession>A0A538SBE2</accession>
<dbReference type="Proteomes" id="UP000320184">
    <property type="component" value="Unassembled WGS sequence"/>
</dbReference>
<protein>
    <recommendedName>
        <fullName evidence="1">DUF6504 domain-containing protein</fullName>
    </recommendedName>
</protein>
<sequence>MRREAIDEAVAVRADFHGGTVKPVAFRRRGREHRVVRVNAHWVDRSGRHPRFYFSVTAEDGDIYQLQLHAGDLVWWLDSVTLEG</sequence>
<dbReference type="InterPro" id="IPR045443">
    <property type="entry name" value="DUF6504"/>
</dbReference>
<dbReference type="Pfam" id="PF20114">
    <property type="entry name" value="DUF6504"/>
    <property type="match status" value="1"/>
</dbReference>
<organism evidence="2 3">
    <name type="scientific">Eiseniibacteriota bacterium</name>
    <dbReference type="NCBI Taxonomy" id="2212470"/>
    <lineage>
        <taxon>Bacteria</taxon>
        <taxon>Candidatus Eiseniibacteriota</taxon>
    </lineage>
</organism>
<dbReference type="AlphaFoldDB" id="A0A538SBE2"/>
<evidence type="ECO:0000313" key="3">
    <source>
        <dbReference type="Proteomes" id="UP000320184"/>
    </source>
</evidence>
<comment type="caution">
    <text evidence="2">The sequence shown here is derived from an EMBL/GenBank/DDBJ whole genome shotgun (WGS) entry which is preliminary data.</text>
</comment>
<reference evidence="2 3" key="1">
    <citation type="journal article" date="2019" name="Nat. Microbiol.">
        <title>Mediterranean grassland soil C-N compound turnover is dependent on rainfall and depth, and is mediated by genomically divergent microorganisms.</title>
        <authorList>
            <person name="Diamond S."/>
            <person name="Andeer P.F."/>
            <person name="Li Z."/>
            <person name="Crits-Christoph A."/>
            <person name="Burstein D."/>
            <person name="Anantharaman K."/>
            <person name="Lane K.R."/>
            <person name="Thomas B.C."/>
            <person name="Pan C."/>
            <person name="Northen T.R."/>
            <person name="Banfield J.F."/>
        </authorList>
    </citation>
    <scope>NUCLEOTIDE SEQUENCE [LARGE SCALE GENOMIC DNA]</scope>
    <source>
        <strain evidence="2">WS_3</strain>
    </source>
</reference>
<evidence type="ECO:0000313" key="2">
    <source>
        <dbReference type="EMBL" id="TMQ48691.1"/>
    </source>
</evidence>
<dbReference type="EMBL" id="VBOT01000135">
    <property type="protein sequence ID" value="TMQ48691.1"/>
    <property type="molecule type" value="Genomic_DNA"/>
</dbReference>
<evidence type="ECO:0000259" key="1">
    <source>
        <dbReference type="Pfam" id="PF20114"/>
    </source>
</evidence>